<protein>
    <recommendedName>
        <fullName evidence="1">Polymerase/histidinol phosphatase N-terminal domain-containing protein</fullName>
    </recommendedName>
</protein>
<dbReference type="Gene3D" id="1.10.150.650">
    <property type="match status" value="1"/>
</dbReference>
<dbReference type="AlphaFoldDB" id="I4LZH5"/>
<name>I4LZH5_GARVA</name>
<dbReference type="RefSeq" id="WP_004128727.1">
    <property type="nucleotide sequence ID" value="NZ_ADES01000014.1"/>
</dbReference>
<dbReference type="Proteomes" id="UP000032875">
    <property type="component" value="Unassembled WGS sequence"/>
</dbReference>
<evidence type="ECO:0000313" key="3">
    <source>
        <dbReference type="Proteomes" id="UP000032875"/>
    </source>
</evidence>
<dbReference type="InterPro" id="IPR052018">
    <property type="entry name" value="PHP_domain"/>
</dbReference>
<feature type="domain" description="Polymerase/histidinol phosphatase N-terminal" evidence="1">
    <location>
        <begin position="30"/>
        <end position="95"/>
    </location>
</feature>
<dbReference type="Pfam" id="PF02811">
    <property type="entry name" value="PHP"/>
    <property type="match status" value="1"/>
</dbReference>
<dbReference type="EMBL" id="ADES01000014">
    <property type="protein sequence ID" value="EIK82365.1"/>
    <property type="molecule type" value="Genomic_DNA"/>
</dbReference>
<dbReference type="PATRIC" id="fig|698957.3.peg.795"/>
<dbReference type="CDD" id="cd07438">
    <property type="entry name" value="PHP_HisPPase_AMP"/>
    <property type="match status" value="1"/>
</dbReference>
<dbReference type="InterPro" id="IPR016195">
    <property type="entry name" value="Pol/histidinol_Pase-like"/>
</dbReference>
<gene>
    <name evidence="2" type="ORF">CGSMWGv1500E_04131</name>
</gene>
<dbReference type="InterPro" id="IPR003141">
    <property type="entry name" value="Pol/His_phosphatase_N"/>
</dbReference>
<dbReference type="PANTHER" id="PTHR42924:SF3">
    <property type="entry name" value="POLYMERASE_HISTIDINOL PHOSPHATASE N-TERMINAL DOMAIN-CONTAINING PROTEIN"/>
    <property type="match status" value="1"/>
</dbReference>
<dbReference type="GO" id="GO:0035312">
    <property type="term" value="F:5'-3' DNA exonuclease activity"/>
    <property type="evidence" value="ECO:0007669"/>
    <property type="project" value="TreeGrafter"/>
</dbReference>
<dbReference type="SMART" id="SM00481">
    <property type="entry name" value="POLIIIAc"/>
    <property type="match status" value="1"/>
</dbReference>
<dbReference type="PANTHER" id="PTHR42924">
    <property type="entry name" value="EXONUCLEASE"/>
    <property type="match status" value="1"/>
</dbReference>
<accession>I4LZH5</accession>
<dbReference type="GO" id="GO:0004534">
    <property type="term" value="F:5'-3' RNA exonuclease activity"/>
    <property type="evidence" value="ECO:0007669"/>
    <property type="project" value="TreeGrafter"/>
</dbReference>
<comment type="caution">
    <text evidence="2">The sequence shown here is derived from an EMBL/GenBank/DDBJ whole genome shotgun (WGS) entry which is preliminary data.</text>
</comment>
<evidence type="ECO:0000313" key="2">
    <source>
        <dbReference type="EMBL" id="EIK82365.1"/>
    </source>
</evidence>
<dbReference type="SUPFAM" id="SSF89550">
    <property type="entry name" value="PHP domain-like"/>
    <property type="match status" value="1"/>
</dbReference>
<reference evidence="2 3" key="1">
    <citation type="journal article" date="2012" name="J. Bacteriol.">
        <title>Comparative Genomic Analyses of 17 Clinical Isolates of Gardnerella vaginalis Provide Evidence of Multiple Genetically Isolated Clades Consistent with Subspeciation into Genovars.</title>
        <authorList>
            <person name="Ahmed A."/>
            <person name="Earl J."/>
            <person name="Retchless A."/>
            <person name="Hillier S."/>
            <person name="Rabe L."/>
            <person name="Cherpes T."/>
            <person name="Powell E."/>
            <person name="Janto B."/>
            <person name="Eutsey R."/>
            <person name="Hiller N.L."/>
            <person name="Boissy R."/>
            <person name="Dahlgreen M."/>
            <person name="Hall B."/>
            <person name="Costerton J."/>
            <person name="Post J.C."/>
            <person name="Hu F."/>
            <person name="Ehrlich G."/>
        </authorList>
    </citation>
    <scope>NUCLEOTIDE SEQUENCE [LARGE SCALE GENOMIC DNA]</scope>
    <source>
        <strain evidence="2 3">1500E</strain>
    </source>
</reference>
<proteinExistence type="predicted"/>
<organism evidence="2 3">
    <name type="scientific">Gardnerella vaginalis 1500E</name>
    <dbReference type="NCBI Taxonomy" id="698957"/>
    <lineage>
        <taxon>Bacteria</taxon>
        <taxon>Bacillati</taxon>
        <taxon>Actinomycetota</taxon>
        <taxon>Actinomycetes</taxon>
        <taxon>Bifidobacteriales</taxon>
        <taxon>Bifidobacteriaceae</taxon>
        <taxon>Gardnerella</taxon>
    </lineage>
</organism>
<dbReference type="Gene3D" id="3.20.20.140">
    <property type="entry name" value="Metal-dependent hydrolases"/>
    <property type="match status" value="1"/>
</dbReference>
<evidence type="ECO:0000259" key="1">
    <source>
        <dbReference type="SMART" id="SM00481"/>
    </source>
</evidence>
<dbReference type="InterPro" id="IPR004013">
    <property type="entry name" value="PHP_dom"/>
</dbReference>
<sequence length="306" mass="33858">MTENSNEQCDAFDYANASSTHLTLAARERWDLHCHTVYSDGTAIPEDLIMQAKLAGLHGVAITDHDTTAGWDDFRAAAKVSNMPVLFGSEITAQDAGVYVHMLAYQYNPKNEQIVSMFELTRKHRFERTKHMVERISQDFPITWDDVLAQAKLGDLTTIGRPHIADALVKAGVFRTRSEAFAGPVSPQSKYYIPTSSPNVREVIDAVKNAGGVVVIAHPADPARNRVLLSDDQIISFAKAGLDGLEVYHRGNSKDQRQRLLDLAQKCDLLVTGGSDWHGSGKPNRLGEETTSREVVSEILLRGYRL</sequence>